<accession>A0A8J5WMJ1</accession>
<dbReference type="AlphaFoldDB" id="A0A8J5WMJ1"/>
<feature type="region of interest" description="Disordered" evidence="1">
    <location>
        <begin position="38"/>
        <end position="92"/>
    </location>
</feature>
<organism evidence="2 3">
    <name type="scientific">Zizania palustris</name>
    <name type="common">Northern wild rice</name>
    <dbReference type="NCBI Taxonomy" id="103762"/>
    <lineage>
        <taxon>Eukaryota</taxon>
        <taxon>Viridiplantae</taxon>
        <taxon>Streptophyta</taxon>
        <taxon>Embryophyta</taxon>
        <taxon>Tracheophyta</taxon>
        <taxon>Spermatophyta</taxon>
        <taxon>Magnoliopsida</taxon>
        <taxon>Liliopsida</taxon>
        <taxon>Poales</taxon>
        <taxon>Poaceae</taxon>
        <taxon>BOP clade</taxon>
        <taxon>Oryzoideae</taxon>
        <taxon>Oryzeae</taxon>
        <taxon>Zizaniinae</taxon>
        <taxon>Zizania</taxon>
    </lineage>
</organism>
<reference evidence="2" key="1">
    <citation type="journal article" date="2021" name="bioRxiv">
        <title>Whole Genome Assembly and Annotation of Northern Wild Rice, Zizania palustris L., Supports a Whole Genome Duplication in the Zizania Genus.</title>
        <authorList>
            <person name="Haas M."/>
            <person name="Kono T."/>
            <person name="Macchietto M."/>
            <person name="Millas R."/>
            <person name="McGilp L."/>
            <person name="Shao M."/>
            <person name="Duquette J."/>
            <person name="Hirsch C.N."/>
            <person name="Kimball J."/>
        </authorList>
    </citation>
    <scope>NUCLEOTIDE SEQUENCE</scope>
    <source>
        <tissue evidence="2">Fresh leaf tissue</tissue>
    </source>
</reference>
<evidence type="ECO:0000256" key="1">
    <source>
        <dbReference type="SAM" id="MobiDB-lite"/>
    </source>
</evidence>
<evidence type="ECO:0000313" key="3">
    <source>
        <dbReference type="Proteomes" id="UP000729402"/>
    </source>
</evidence>
<protein>
    <submittedName>
        <fullName evidence="2">Uncharacterized protein</fullName>
    </submittedName>
</protein>
<feature type="compositionally biased region" description="Low complexity" evidence="1">
    <location>
        <begin position="63"/>
        <end position="92"/>
    </location>
</feature>
<gene>
    <name evidence="2" type="ORF">GUJ93_ZPchr0011g28167</name>
</gene>
<name>A0A8J5WMJ1_ZIZPA</name>
<reference evidence="2" key="2">
    <citation type="submission" date="2021-02" db="EMBL/GenBank/DDBJ databases">
        <authorList>
            <person name="Kimball J.A."/>
            <person name="Haas M.W."/>
            <person name="Macchietto M."/>
            <person name="Kono T."/>
            <person name="Duquette J."/>
            <person name="Shao M."/>
        </authorList>
    </citation>
    <scope>NUCLEOTIDE SEQUENCE</scope>
    <source>
        <tissue evidence="2">Fresh leaf tissue</tissue>
    </source>
</reference>
<sequence length="92" mass="9935">MLGRLHVARAWTKETRSIGWAPGCCPRLGWRWLCPWSSSPQIEEHPRTGGRRRSRSRSRDRALSGGTLGLTTTTASPAVAPPVLSATASAPS</sequence>
<dbReference type="Proteomes" id="UP000729402">
    <property type="component" value="Unassembled WGS sequence"/>
</dbReference>
<dbReference type="EMBL" id="JAAALK010000081">
    <property type="protein sequence ID" value="KAG8091234.1"/>
    <property type="molecule type" value="Genomic_DNA"/>
</dbReference>
<keyword evidence="3" id="KW-1185">Reference proteome</keyword>
<evidence type="ECO:0000313" key="2">
    <source>
        <dbReference type="EMBL" id="KAG8091234.1"/>
    </source>
</evidence>
<proteinExistence type="predicted"/>
<comment type="caution">
    <text evidence="2">The sequence shown here is derived from an EMBL/GenBank/DDBJ whole genome shotgun (WGS) entry which is preliminary data.</text>
</comment>